<evidence type="ECO:0000313" key="17">
    <source>
        <dbReference type="Proteomes" id="UP001071230"/>
    </source>
</evidence>
<evidence type="ECO:0000256" key="9">
    <source>
        <dbReference type="ARBA" id="ARBA00024690"/>
    </source>
</evidence>
<keyword evidence="17" id="KW-1185">Reference proteome</keyword>
<dbReference type="GO" id="GO:0019430">
    <property type="term" value="P:removal of superoxide radicals"/>
    <property type="evidence" value="ECO:0007669"/>
    <property type="project" value="InterPro"/>
</dbReference>
<dbReference type="GO" id="GO:0005506">
    <property type="term" value="F:iron ion binding"/>
    <property type="evidence" value="ECO:0007669"/>
    <property type="project" value="InterPro"/>
</dbReference>
<evidence type="ECO:0000313" key="15">
    <source>
        <dbReference type="EMBL" id="CAA7600272.1"/>
    </source>
</evidence>
<name>A0A8S0WEM5_9FIRM</name>
<feature type="binding site" evidence="12">
    <location>
        <position position="75"/>
    </location>
    <ligand>
        <name>Fe cation</name>
        <dbReference type="ChEBI" id="CHEBI:24875"/>
        <label>2</label>
        <note>catalytic</note>
    </ligand>
</feature>
<comment type="cofactor">
    <cofactor evidence="12">
        <name>Fe(3+)</name>
        <dbReference type="ChEBI" id="CHEBI:29034"/>
    </cofactor>
    <text evidence="12">Binds 1 Fe(3+) ion per subunit. The iron ion 1 is coordinated via 4 cysteine residues.</text>
</comment>
<comment type="similarity">
    <text evidence="2">Belongs to the desulfoferrodoxin family.</text>
</comment>
<feature type="binding site" evidence="12">
    <location>
        <position position="117"/>
    </location>
    <ligand>
        <name>Fe cation</name>
        <dbReference type="ChEBI" id="CHEBI:24875"/>
        <label>1</label>
    </ligand>
</feature>
<feature type="binding site" evidence="12">
    <location>
        <position position="30"/>
    </location>
    <ligand>
        <name>Fe cation</name>
        <dbReference type="ChEBI" id="CHEBI:24875"/>
        <label>1</label>
    </ligand>
</feature>
<organism evidence="15">
    <name type="scientific">Acididesulfobacillus acetoxydans</name>
    <dbReference type="NCBI Taxonomy" id="1561005"/>
    <lineage>
        <taxon>Bacteria</taxon>
        <taxon>Bacillati</taxon>
        <taxon>Bacillota</taxon>
        <taxon>Clostridia</taxon>
        <taxon>Eubacteriales</taxon>
        <taxon>Peptococcaceae</taxon>
        <taxon>Acididesulfobacillus</taxon>
    </lineage>
</organism>
<sequence>MTKVRELYKCNVCGNVIEVVNPGAPALVCCHQPMVKLDALAQEGAKEKHIPVVEQTDAGLLVKVGSVPHPMEEKHFIRFIEVFTANQVLRAELTPGQSPEAVFAVEAASVLEVRAYCNLHGLWKDR</sequence>
<evidence type="ECO:0000259" key="13">
    <source>
        <dbReference type="Pfam" id="PF01880"/>
    </source>
</evidence>
<keyword evidence="15" id="KW-0560">Oxidoreductase</keyword>
<keyword evidence="8 12" id="KW-0408">Iron</keyword>
<dbReference type="InterPro" id="IPR004793">
    <property type="entry name" value="Desulfoferrodoxin_rbo"/>
</dbReference>
<dbReference type="InterPro" id="IPR038094">
    <property type="entry name" value="Desulfoferrodoxin_N_sf"/>
</dbReference>
<dbReference type="SUPFAM" id="SSF49367">
    <property type="entry name" value="Superoxide reductase-like"/>
    <property type="match status" value="1"/>
</dbReference>
<dbReference type="NCBIfam" id="TIGR00320">
    <property type="entry name" value="dfx_rbo"/>
    <property type="match status" value="1"/>
</dbReference>
<evidence type="ECO:0000259" key="14">
    <source>
        <dbReference type="Pfam" id="PF06397"/>
    </source>
</evidence>
<evidence type="ECO:0000256" key="1">
    <source>
        <dbReference type="ARBA" id="ARBA00001973"/>
    </source>
</evidence>
<reference evidence="16" key="1">
    <citation type="submission" date="2014-11" db="EMBL/GenBank/DDBJ databases">
        <authorList>
            <person name="Hornung B.V."/>
        </authorList>
    </citation>
    <scope>NUCLEOTIDE SEQUENCE</scope>
    <source>
        <strain evidence="16">INE</strain>
    </source>
</reference>
<dbReference type="Pfam" id="PF06397">
    <property type="entry name" value="Desulfoferrod_N"/>
    <property type="match status" value="1"/>
</dbReference>
<feature type="binding site" evidence="12">
    <location>
        <position position="49"/>
    </location>
    <ligand>
        <name>Fe cation</name>
        <dbReference type="ChEBI" id="CHEBI:24875"/>
        <label>2</label>
        <note>catalytic</note>
    </ligand>
</feature>
<dbReference type="GO" id="GO:0050605">
    <property type="term" value="F:superoxide reductase activity"/>
    <property type="evidence" value="ECO:0007669"/>
    <property type="project" value="UniProtKB-EC"/>
</dbReference>
<dbReference type="NCBIfam" id="TIGR00332">
    <property type="entry name" value="neela_ferrous"/>
    <property type="match status" value="1"/>
</dbReference>
<dbReference type="Gene3D" id="2.20.28.100">
    <property type="entry name" value="Desulphoferrodoxin, N-terminal domain"/>
    <property type="match status" value="1"/>
</dbReference>
<dbReference type="PANTHER" id="PTHR36541:SF1">
    <property type="entry name" value="SUPEROXIDE REDUCTASE-RELATED"/>
    <property type="match status" value="1"/>
</dbReference>
<protein>
    <recommendedName>
        <fullName evidence="4">Desulfoferrodoxin</fullName>
        <ecNumber evidence="3">1.15.1.2</ecNumber>
    </recommendedName>
    <alternativeName>
        <fullName evidence="10">Superoxide reductase</fullName>
    </alternativeName>
</protein>
<feature type="domain" description="Desulfoferrodoxin ferrous iron-binding" evidence="13">
    <location>
        <begin position="43"/>
        <end position="125"/>
    </location>
</feature>
<dbReference type="Pfam" id="PF01880">
    <property type="entry name" value="Desulfoferrodox"/>
    <property type="match status" value="1"/>
</dbReference>
<dbReference type="NCBIfam" id="TIGR00319">
    <property type="entry name" value="desulf_FeS4"/>
    <property type="match status" value="1"/>
</dbReference>
<dbReference type="Proteomes" id="UP001071230">
    <property type="component" value="Unassembled WGS sequence"/>
</dbReference>
<evidence type="ECO:0000256" key="6">
    <source>
        <dbReference type="ARBA" id="ARBA00022723"/>
    </source>
</evidence>
<evidence type="ECO:0000256" key="8">
    <source>
        <dbReference type="ARBA" id="ARBA00023004"/>
    </source>
</evidence>
<dbReference type="SUPFAM" id="SSF57802">
    <property type="entry name" value="Rubredoxin-like"/>
    <property type="match status" value="1"/>
</dbReference>
<keyword evidence="7" id="KW-0249">Electron transport</keyword>
<dbReference type="InterPro" id="IPR002742">
    <property type="entry name" value="Desulfoferrodoxin_Fe-bd_dom"/>
</dbReference>
<dbReference type="Proteomes" id="UP000836597">
    <property type="component" value="Chromosome"/>
</dbReference>
<feature type="binding site" evidence="12">
    <location>
        <position position="29"/>
    </location>
    <ligand>
        <name>Fe cation</name>
        <dbReference type="ChEBI" id="CHEBI:24875"/>
        <label>1</label>
    </ligand>
</feature>
<evidence type="ECO:0000313" key="16">
    <source>
        <dbReference type="EMBL" id="CEJ09650.1"/>
    </source>
</evidence>
<dbReference type="RefSeq" id="WP_240983969.1">
    <property type="nucleotide sequence ID" value="NZ_CDGJ01000134.1"/>
</dbReference>
<evidence type="ECO:0000256" key="10">
    <source>
        <dbReference type="ARBA" id="ARBA00031398"/>
    </source>
</evidence>
<dbReference type="KEGG" id="aacx:DEACI_0924"/>
<comment type="function">
    <text evidence="9">Catalyzes the one-electron reduction of superoxide anion radical to hydrogen peroxide at a nonheme ferrous iron center. Plays a fundamental role in case of oxidative stress via its superoxide detoxification activity.</text>
</comment>
<dbReference type="InterPro" id="IPR004462">
    <property type="entry name" value="Desulfoferrodoxin_N"/>
</dbReference>
<dbReference type="InterPro" id="IPR051233">
    <property type="entry name" value="Desulfoferrodoxin_SOR"/>
</dbReference>
<evidence type="ECO:0000256" key="4">
    <source>
        <dbReference type="ARBA" id="ARBA00014839"/>
    </source>
</evidence>
<reference evidence="15" key="2">
    <citation type="submission" date="2020-01" db="EMBL/GenBank/DDBJ databases">
        <authorList>
            <person name="Hornung B."/>
        </authorList>
    </citation>
    <scope>NUCLEOTIDE SEQUENCE</scope>
    <source>
        <strain evidence="15">PacBioINE</strain>
    </source>
</reference>
<evidence type="ECO:0000256" key="12">
    <source>
        <dbReference type="PIRSR" id="PIRSR604793-1"/>
    </source>
</evidence>
<comment type="cofactor">
    <cofactor evidence="12">
        <name>Fe(2+)</name>
        <dbReference type="ChEBI" id="CHEBI:29033"/>
    </cofactor>
    <text evidence="12">Binds 1 Fe(2+) ion per subunit. The iron ion 2 is coordinated via four histidines and one cysteine residue.</text>
</comment>
<dbReference type="AlphaFoldDB" id="A0A8S0WEM5"/>
<comment type="cofactor">
    <cofactor evidence="1">
        <name>Cu(2+)</name>
        <dbReference type="ChEBI" id="CHEBI:29036"/>
    </cofactor>
</comment>
<keyword evidence="5" id="KW-0813">Transport</keyword>
<comment type="catalytic activity">
    <reaction evidence="11">
        <text>reduced [rubredoxin] + superoxide + 2 H(+) = oxidized [rubredoxin] + H2O2</text>
        <dbReference type="Rhea" id="RHEA:21324"/>
        <dbReference type="Rhea" id="RHEA-COMP:10302"/>
        <dbReference type="Rhea" id="RHEA-COMP:10303"/>
        <dbReference type="ChEBI" id="CHEBI:15378"/>
        <dbReference type="ChEBI" id="CHEBI:16240"/>
        <dbReference type="ChEBI" id="CHEBI:18421"/>
        <dbReference type="ChEBI" id="CHEBI:29033"/>
        <dbReference type="ChEBI" id="CHEBI:29034"/>
        <dbReference type="EC" id="1.15.1.2"/>
    </reaction>
</comment>
<evidence type="ECO:0000256" key="2">
    <source>
        <dbReference type="ARBA" id="ARBA00005941"/>
    </source>
</evidence>
<dbReference type="CDD" id="cd00974">
    <property type="entry name" value="DSRD"/>
    <property type="match status" value="1"/>
</dbReference>
<dbReference type="EMBL" id="LR746496">
    <property type="protein sequence ID" value="CAA7600272.1"/>
    <property type="molecule type" value="Genomic_DNA"/>
</dbReference>
<evidence type="ECO:0000256" key="5">
    <source>
        <dbReference type="ARBA" id="ARBA00022448"/>
    </source>
</evidence>
<proteinExistence type="inferred from homology"/>
<dbReference type="InterPro" id="IPR036073">
    <property type="entry name" value="Desulfoferrodoxin_Fe-bd_dom_sf"/>
</dbReference>
<feature type="binding site" evidence="12">
    <location>
        <position position="10"/>
    </location>
    <ligand>
        <name>Fe cation</name>
        <dbReference type="ChEBI" id="CHEBI:24875"/>
        <label>1</label>
    </ligand>
</feature>
<feature type="binding site" evidence="12">
    <location>
        <position position="120"/>
    </location>
    <ligand>
        <name>Fe cation</name>
        <dbReference type="ChEBI" id="CHEBI:24875"/>
        <label>1</label>
    </ligand>
</feature>
<evidence type="ECO:0000256" key="3">
    <source>
        <dbReference type="ARBA" id="ARBA00012679"/>
    </source>
</evidence>
<feature type="binding site" evidence="12">
    <location>
        <position position="69"/>
    </location>
    <ligand>
        <name>Fe cation</name>
        <dbReference type="ChEBI" id="CHEBI:24875"/>
        <label>2</label>
        <note>catalytic</note>
    </ligand>
</feature>
<dbReference type="EMBL" id="CDGJ01000134">
    <property type="protein sequence ID" value="CEJ09650.1"/>
    <property type="molecule type" value="Genomic_DNA"/>
</dbReference>
<accession>A0A8S0WEM5</accession>
<feature type="domain" description="Desulfoferrodoxin N-terminal" evidence="14">
    <location>
        <begin position="3"/>
        <end position="37"/>
    </location>
</feature>
<gene>
    <name evidence="15" type="ORF">DEACI_0924</name>
    <name evidence="16" type="ORF">DEACI_4135</name>
</gene>
<evidence type="ECO:0000256" key="7">
    <source>
        <dbReference type="ARBA" id="ARBA00022982"/>
    </source>
</evidence>
<dbReference type="EC" id="1.15.1.2" evidence="3"/>
<dbReference type="Gene3D" id="2.60.40.730">
    <property type="entry name" value="SOR catalytic domain"/>
    <property type="match status" value="1"/>
</dbReference>
<evidence type="ECO:0000256" key="11">
    <source>
        <dbReference type="ARBA" id="ARBA00047448"/>
    </source>
</evidence>
<dbReference type="PANTHER" id="PTHR36541">
    <property type="entry name" value="SUPEROXIDE REDUCTASE-RELATED"/>
    <property type="match status" value="1"/>
</dbReference>
<keyword evidence="6 12" id="KW-0479">Metal-binding</keyword>
<feature type="binding site" evidence="12">
    <location>
        <position position="13"/>
    </location>
    <ligand>
        <name>Fe cation</name>
        <dbReference type="ChEBI" id="CHEBI:24875"/>
        <label>1</label>
    </ligand>
</feature>